<reference evidence="1 2" key="1">
    <citation type="submission" date="2016-12" db="EMBL/GenBank/DDBJ databases">
        <title>The genomes of Aspergillus section Nigri reveals drivers in fungal speciation.</title>
        <authorList>
            <consortium name="DOE Joint Genome Institute"/>
            <person name="Vesth T.C."/>
            <person name="Nybo J."/>
            <person name="Theobald S."/>
            <person name="Brandl J."/>
            <person name="Frisvad J.C."/>
            <person name="Nielsen K.F."/>
            <person name="Lyhne E.K."/>
            <person name="Kogle M.E."/>
            <person name="Kuo A."/>
            <person name="Riley R."/>
            <person name="Clum A."/>
            <person name="Nolan M."/>
            <person name="Lipzen A."/>
            <person name="Salamov A."/>
            <person name="Henrissat B."/>
            <person name="Wiebenga A."/>
            <person name="De Vries R.P."/>
            <person name="Grigoriev I.V."/>
            <person name="Mortensen U.H."/>
            <person name="Andersen M.R."/>
            <person name="Baker S.E."/>
        </authorList>
    </citation>
    <scope>NUCLEOTIDE SEQUENCE [LARGE SCALE GENOMIC DNA]</scope>
    <source>
        <strain evidence="1 2">JOP 1030-1</strain>
    </source>
</reference>
<dbReference type="RefSeq" id="XP_025428622.1">
    <property type="nucleotide sequence ID" value="XM_025577578.1"/>
</dbReference>
<dbReference type="AlphaFoldDB" id="A0A318ZG84"/>
<gene>
    <name evidence="1" type="ORF">BP01DRAFT_385297</name>
</gene>
<dbReference type="Proteomes" id="UP000248349">
    <property type="component" value="Unassembled WGS sequence"/>
</dbReference>
<evidence type="ECO:0000313" key="1">
    <source>
        <dbReference type="EMBL" id="PYH42640.1"/>
    </source>
</evidence>
<organism evidence="1 2">
    <name type="scientific">Aspergillus saccharolyticus JOP 1030-1</name>
    <dbReference type="NCBI Taxonomy" id="1450539"/>
    <lineage>
        <taxon>Eukaryota</taxon>
        <taxon>Fungi</taxon>
        <taxon>Dikarya</taxon>
        <taxon>Ascomycota</taxon>
        <taxon>Pezizomycotina</taxon>
        <taxon>Eurotiomycetes</taxon>
        <taxon>Eurotiomycetidae</taxon>
        <taxon>Eurotiales</taxon>
        <taxon>Aspergillaceae</taxon>
        <taxon>Aspergillus</taxon>
        <taxon>Aspergillus subgen. Circumdati</taxon>
    </lineage>
</organism>
<name>A0A318ZG84_9EURO</name>
<keyword evidence="2" id="KW-1185">Reference proteome</keyword>
<dbReference type="GeneID" id="37078807"/>
<sequence length="129" mass="13152">MAAAAAVAAAAAAAAAAADAHALQGTVQTSILSLSSEARGQVLGVRTEACHLCAREPPHGSQPETNTDSALVSLQKLKGPGLRYPLVAAVNDEEGFRGCCQAGGKAHPQQRTPTDLQLILQAPLHIPTQ</sequence>
<accession>A0A318ZG84</accession>
<protein>
    <submittedName>
        <fullName evidence="1">Uncharacterized protein</fullName>
    </submittedName>
</protein>
<dbReference type="EMBL" id="KZ821250">
    <property type="protein sequence ID" value="PYH42640.1"/>
    <property type="molecule type" value="Genomic_DNA"/>
</dbReference>
<proteinExistence type="predicted"/>
<evidence type="ECO:0000313" key="2">
    <source>
        <dbReference type="Proteomes" id="UP000248349"/>
    </source>
</evidence>